<dbReference type="RefSeq" id="WP_147919981.1">
    <property type="nucleotide sequence ID" value="NZ_VRTY01000003.1"/>
</dbReference>
<name>A0A5C8KBD8_9BACT</name>
<keyword evidence="2" id="KW-1185">Reference proteome</keyword>
<protein>
    <submittedName>
        <fullName evidence="1">Uncharacterized protein</fullName>
    </submittedName>
</protein>
<dbReference type="Proteomes" id="UP000321926">
    <property type="component" value="Unassembled WGS sequence"/>
</dbReference>
<comment type="caution">
    <text evidence="1">The sequence shown here is derived from an EMBL/GenBank/DDBJ whole genome shotgun (WGS) entry which is preliminary data.</text>
</comment>
<reference evidence="1 2" key="1">
    <citation type="submission" date="2019-08" db="EMBL/GenBank/DDBJ databases">
        <authorList>
            <person name="Shi S."/>
        </authorList>
    </citation>
    <scope>NUCLEOTIDE SEQUENCE [LARGE SCALE GENOMIC DNA]</scope>
    <source>
        <strain evidence="1 2">GY10130</strain>
    </source>
</reference>
<gene>
    <name evidence="1" type="ORF">FVR03_01445</name>
</gene>
<evidence type="ECO:0000313" key="2">
    <source>
        <dbReference type="Proteomes" id="UP000321926"/>
    </source>
</evidence>
<accession>A0A5C8KBD8</accession>
<dbReference type="EMBL" id="VRTY01000003">
    <property type="protein sequence ID" value="TXK52409.1"/>
    <property type="molecule type" value="Genomic_DNA"/>
</dbReference>
<sequence>MKLYPKTEEIKGDSTYAKFIKQNLEKIVDMKINMDNPQKGYVYVHEDGRLLEGNKEQFGQNSAADFGGYSSTEKDAINELQYLIENEPFGENAFQKLKKHLQ</sequence>
<evidence type="ECO:0000313" key="1">
    <source>
        <dbReference type="EMBL" id="TXK52409.1"/>
    </source>
</evidence>
<proteinExistence type="predicted"/>
<dbReference type="AlphaFoldDB" id="A0A5C8KBD8"/>
<organism evidence="1 2">
    <name type="scientific">Pontibacter qinzhouensis</name>
    <dbReference type="NCBI Taxonomy" id="2603253"/>
    <lineage>
        <taxon>Bacteria</taxon>
        <taxon>Pseudomonadati</taxon>
        <taxon>Bacteroidota</taxon>
        <taxon>Cytophagia</taxon>
        <taxon>Cytophagales</taxon>
        <taxon>Hymenobacteraceae</taxon>
        <taxon>Pontibacter</taxon>
    </lineage>
</organism>